<dbReference type="PANTHER" id="PTHR16099">
    <property type="entry name" value="8-OXO-DGTP DIPHOSPHATES NUDT15"/>
    <property type="match status" value="1"/>
</dbReference>
<organism evidence="3 4">
    <name type="scientific">Tolypocladium paradoxum</name>
    <dbReference type="NCBI Taxonomy" id="94208"/>
    <lineage>
        <taxon>Eukaryota</taxon>
        <taxon>Fungi</taxon>
        <taxon>Dikarya</taxon>
        <taxon>Ascomycota</taxon>
        <taxon>Pezizomycotina</taxon>
        <taxon>Sordariomycetes</taxon>
        <taxon>Hypocreomycetidae</taxon>
        <taxon>Hypocreales</taxon>
        <taxon>Ophiocordycipitaceae</taxon>
        <taxon>Tolypocladium</taxon>
    </lineage>
</organism>
<name>A0A2S4KY55_9HYPO</name>
<gene>
    <name evidence="3" type="ORF">TPAR_04689</name>
</gene>
<dbReference type="InterPro" id="IPR020084">
    <property type="entry name" value="NUDIX_hydrolase_CS"/>
</dbReference>
<dbReference type="InterPro" id="IPR015797">
    <property type="entry name" value="NUDIX_hydrolase-like_dom_sf"/>
</dbReference>
<dbReference type="CDD" id="cd04678">
    <property type="entry name" value="NUDIX_MTH2_Nudt15"/>
    <property type="match status" value="1"/>
</dbReference>
<dbReference type="InterPro" id="IPR000086">
    <property type="entry name" value="NUDIX_hydrolase_dom"/>
</dbReference>
<accession>A0A2S4KY55</accession>
<dbReference type="Gene3D" id="3.90.79.10">
    <property type="entry name" value="Nucleoside Triphosphate Pyrophosphohydrolase"/>
    <property type="match status" value="1"/>
</dbReference>
<dbReference type="GO" id="GO:0006203">
    <property type="term" value="P:dGTP catabolic process"/>
    <property type="evidence" value="ECO:0007669"/>
    <property type="project" value="TreeGrafter"/>
</dbReference>
<feature type="domain" description="Nudix hydrolase" evidence="2">
    <location>
        <begin position="10"/>
        <end position="154"/>
    </location>
</feature>
<dbReference type="SUPFAM" id="SSF55811">
    <property type="entry name" value="Nudix"/>
    <property type="match status" value="1"/>
</dbReference>
<dbReference type="STRING" id="94208.A0A2S4KY55"/>
<dbReference type="Proteomes" id="UP000237481">
    <property type="component" value="Unassembled WGS sequence"/>
</dbReference>
<dbReference type="AlphaFoldDB" id="A0A2S4KY55"/>
<dbReference type="PROSITE" id="PS00893">
    <property type="entry name" value="NUDIX_BOX"/>
    <property type="match status" value="1"/>
</dbReference>
<evidence type="ECO:0000256" key="1">
    <source>
        <dbReference type="ARBA" id="ARBA00022801"/>
    </source>
</evidence>
<dbReference type="Pfam" id="PF00293">
    <property type="entry name" value="NUDIX"/>
    <property type="match status" value="1"/>
</dbReference>
<dbReference type="OrthoDB" id="447842at2759"/>
<dbReference type="EMBL" id="PKSG01000467">
    <property type="protein sequence ID" value="POR35120.1"/>
    <property type="molecule type" value="Genomic_DNA"/>
</dbReference>
<comment type="caution">
    <text evidence="3">The sequence shown here is derived from an EMBL/GenBank/DDBJ whole genome shotgun (WGS) entry which is preliminary data.</text>
</comment>
<proteinExistence type="predicted"/>
<dbReference type="GO" id="GO:0005829">
    <property type="term" value="C:cytosol"/>
    <property type="evidence" value="ECO:0007669"/>
    <property type="project" value="TreeGrafter"/>
</dbReference>
<sequence>MAPKAPVDTPPRFGAAAIILNDEGKILVGQRFGSHGAASWQLPGGHLEDNEGLLRCAARETKEETDLDVAARGVVATTYDVFEKEGKHYITWFVLCDMTDPDAVPKASHVDRLAMEPAKCPEWFWKTPGELESLDLFLPLANLFKQTPSLDDIVRDSAPLVRLQRDERRHVAHVISVKWDARPFYLDADGHVNDEPRYYALDEGALTLSRGADLVLGAMDIADHEYPLEVLVVDPDDNSKTVAWPLGDGTGVVPPPDSHGWEFWHSKSIKLRHIIARLPRDLAANPGAEVGSS</sequence>
<protein>
    <submittedName>
        <fullName evidence="3">Nudix hydrolase 1</fullName>
    </submittedName>
</protein>
<dbReference type="PROSITE" id="PS51462">
    <property type="entry name" value="NUDIX"/>
    <property type="match status" value="1"/>
</dbReference>
<evidence type="ECO:0000313" key="3">
    <source>
        <dbReference type="EMBL" id="POR35120.1"/>
    </source>
</evidence>
<reference evidence="3 4" key="1">
    <citation type="submission" date="2018-01" db="EMBL/GenBank/DDBJ databases">
        <title>Harnessing the power of phylogenomics to disentangle the directionality and signatures of interkingdom host jumping in the parasitic fungal genus Tolypocladium.</title>
        <authorList>
            <person name="Quandt C.A."/>
            <person name="Patterson W."/>
            <person name="Spatafora J.W."/>
        </authorList>
    </citation>
    <scope>NUCLEOTIDE SEQUENCE [LARGE SCALE GENOMIC DNA]</scope>
    <source>
        <strain evidence="3 4">NRBC 100945</strain>
    </source>
</reference>
<dbReference type="GO" id="GO:0035539">
    <property type="term" value="F:8-oxo-7,8-dihydrodeoxyguanosine triphosphate pyrophosphatase activity"/>
    <property type="evidence" value="ECO:0007669"/>
    <property type="project" value="TreeGrafter"/>
</dbReference>
<evidence type="ECO:0000313" key="4">
    <source>
        <dbReference type="Proteomes" id="UP000237481"/>
    </source>
</evidence>
<evidence type="ECO:0000259" key="2">
    <source>
        <dbReference type="PROSITE" id="PS51462"/>
    </source>
</evidence>
<keyword evidence="4" id="KW-1185">Reference proteome</keyword>
<keyword evidence="1 3" id="KW-0378">Hydrolase</keyword>
<dbReference type="PANTHER" id="PTHR16099:SF5">
    <property type="entry name" value="NUCLEOTIDE TRIPHOSPHATE DIPHOSPHATASE NUDT15"/>
    <property type="match status" value="1"/>
</dbReference>